<comment type="similarity">
    <text evidence="1">Belongs to the NAD(P)-dependent epimerase/dehydratase family.</text>
</comment>
<dbReference type="Gene3D" id="3.40.50.720">
    <property type="entry name" value="NAD(P)-binding Rossmann-like Domain"/>
    <property type="match status" value="1"/>
</dbReference>
<comment type="caution">
    <text evidence="3">The sequence shown here is derived from an EMBL/GenBank/DDBJ whole genome shotgun (WGS) entry which is preliminary data.</text>
</comment>
<dbReference type="AlphaFoldDB" id="A0A2H0VGN1"/>
<dbReference type="PANTHER" id="PTHR43000">
    <property type="entry name" value="DTDP-D-GLUCOSE 4,6-DEHYDRATASE-RELATED"/>
    <property type="match status" value="1"/>
</dbReference>
<evidence type="ECO:0000313" key="3">
    <source>
        <dbReference type="EMBL" id="PIR98265.1"/>
    </source>
</evidence>
<proteinExistence type="inferred from homology"/>
<dbReference type="SUPFAM" id="SSF51735">
    <property type="entry name" value="NAD(P)-binding Rossmann-fold domains"/>
    <property type="match status" value="1"/>
</dbReference>
<dbReference type="Proteomes" id="UP000231466">
    <property type="component" value="Unassembled WGS sequence"/>
</dbReference>
<evidence type="ECO:0000256" key="1">
    <source>
        <dbReference type="ARBA" id="ARBA00007637"/>
    </source>
</evidence>
<dbReference type="InterPro" id="IPR036291">
    <property type="entry name" value="NAD(P)-bd_dom_sf"/>
</dbReference>
<dbReference type="Gene3D" id="3.90.25.10">
    <property type="entry name" value="UDP-galactose 4-epimerase, domain 1"/>
    <property type="match status" value="1"/>
</dbReference>
<evidence type="ECO:0000313" key="4">
    <source>
        <dbReference type="Proteomes" id="UP000231466"/>
    </source>
</evidence>
<dbReference type="Pfam" id="PF01370">
    <property type="entry name" value="Epimerase"/>
    <property type="match status" value="1"/>
</dbReference>
<protein>
    <submittedName>
        <fullName evidence="3">UDP-glucose 4-epimerase</fullName>
    </submittedName>
</protein>
<organism evidence="3 4">
    <name type="scientific">Candidatus Colwellbacteria bacterium CG10_big_fil_rev_8_21_14_0_10_42_22</name>
    <dbReference type="NCBI Taxonomy" id="1974540"/>
    <lineage>
        <taxon>Bacteria</taxon>
        <taxon>Candidatus Colwelliibacteriota</taxon>
    </lineage>
</organism>
<accession>A0A2H0VGN1</accession>
<evidence type="ECO:0000259" key="2">
    <source>
        <dbReference type="Pfam" id="PF01370"/>
    </source>
</evidence>
<reference evidence="4" key="1">
    <citation type="submission" date="2017-09" db="EMBL/GenBank/DDBJ databases">
        <title>Depth-based differentiation of microbial function through sediment-hosted aquifers and enrichment of novel symbionts in the deep terrestrial subsurface.</title>
        <authorList>
            <person name="Probst A.J."/>
            <person name="Ladd B."/>
            <person name="Jarett J.K."/>
            <person name="Geller-Mcgrath D.E."/>
            <person name="Sieber C.M.K."/>
            <person name="Emerson J.B."/>
            <person name="Anantharaman K."/>
            <person name="Thomas B.C."/>
            <person name="Malmstrom R."/>
            <person name="Stieglmeier M."/>
            <person name="Klingl A."/>
            <person name="Woyke T."/>
            <person name="Ryan C.M."/>
            <person name="Banfield J.F."/>
        </authorList>
    </citation>
    <scope>NUCLEOTIDE SEQUENCE [LARGE SCALE GENOMIC DNA]</scope>
</reference>
<name>A0A2H0VGN1_9BACT</name>
<gene>
    <name evidence="3" type="ORF">COT89_00925</name>
</gene>
<sequence>MKTVVTGGAGFIGSHIVDAYINEGHEVVVIDNLSKGKLENLNPKAQFYKVDVRDKESVDKIFDKEKPDVVNHHAAMIEVAKSVREPSETIEVNVVGTMNLLSAAVINNTKRFIFASTGGAIYGSPEEVRVDESYEPAPSSPYGLSKLLGEEEIRHYSRENNLEYVIFRYANIYGERQDSKGEAGVVAIFSELMREGEPPTIFGDGNKTRDYVYVGDVVEANVLALQNGTNNIFNIGRGVEVSDSQVFETVAKAVNFNEKPKFEPVRSGEVLRISLDAKRAKEELGWEPKINFEEGVAKVASK</sequence>
<dbReference type="EMBL" id="PFAH01000002">
    <property type="protein sequence ID" value="PIR98265.1"/>
    <property type="molecule type" value="Genomic_DNA"/>
</dbReference>
<feature type="domain" description="NAD-dependent epimerase/dehydratase" evidence="2">
    <location>
        <begin position="4"/>
        <end position="236"/>
    </location>
</feature>
<dbReference type="InterPro" id="IPR001509">
    <property type="entry name" value="Epimerase_deHydtase"/>
</dbReference>